<dbReference type="EMBL" id="GBXM01097490">
    <property type="protein sequence ID" value="JAH11087.1"/>
    <property type="molecule type" value="Transcribed_RNA"/>
</dbReference>
<name>A0A0E9Q3I0_ANGAN</name>
<reference evidence="1" key="1">
    <citation type="submission" date="2014-11" db="EMBL/GenBank/DDBJ databases">
        <authorList>
            <person name="Amaro Gonzalez C."/>
        </authorList>
    </citation>
    <scope>NUCLEOTIDE SEQUENCE</scope>
</reference>
<reference evidence="1" key="2">
    <citation type="journal article" date="2015" name="Fish Shellfish Immunol.">
        <title>Early steps in the European eel (Anguilla anguilla)-Vibrio vulnificus interaction in the gills: Role of the RtxA13 toxin.</title>
        <authorList>
            <person name="Callol A."/>
            <person name="Pajuelo D."/>
            <person name="Ebbesson L."/>
            <person name="Teles M."/>
            <person name="MacKenzie S."/>
            <person name="Amaro C."/>
        </authorList>
    </citation>
    <scope>NUCLEOTIDE SEQUENCE</scope>
</reference>
<sequence>MAQLTKWRSGGFGERGLDRRVCALYGHLKHAASFP</sequence>
<organism evidence="1">
    <name type="scientific">Anguilla anguilla</name>
    <name type="common">European freshwater eel</name>
    <name type="synonym">Muraena anguilla</name>
    <dbReference type="NCBI Taxonomy" id="7936"/>
    <lineage>
        <taxon>Eukaryota</taxon>
        <taxon>Metazoa</taxon>
        <taxon>Chordata</taxon>
        <taxon>Craniata</taxon>
        <taxon>Vertebrata</taxon>
        <taxon>Euteleostomi</taxon>
        <taxon>Actinopterygii</taxon>
        <taxon>Neopterygii</taxon>
        <taxon>Teleostei</taxon>
        <taxon>Anguilliformes</taxon>
        <taxon>Anguillidae</taxon>
        <taxon>Anguilla</taxon>
    </lineage>
</organism>
<evidence type="ECO:0000313" key="1">
    <source>
        <dbReference type="EMBL" id="JAH11087.1"/>
    </source>
</evidence>
<accession>A0A0E9Q3I0</accession>
<dbReference type="AlphaFoldDB" id="A0A0E9Q3I0"/>
<proteinExistence type="predicted"/>
<protein>
    <submittedName>
        <fullName evidence="1">Uncharacterized protein</fullName>
    </submittedName>
</protein>